<feature type="region of interest" description="Disordered" evidence="1">
    <location>
        <begin position="384"/>
        <end position="407"/>
    </location>
</feature>
<accession>A0AAN6V2B8</accession>
<reference evidence="3" key="1">
    <citation type="journal article" date="2023" name="Mol. Phylogenet. Evol.">
        <title>Genome-scale phylogeny and comparative genomics of the fungal order Sordariales.</title>
        <authorList>
            <person name="Hensen N."/>
            <person name="Bonometti L."/>
            <person name="Westerberg I."/>
            <person name="Brannstrom I.O."/>
            <person name="Guillou S."/>
            <person name="Cros-Aarteil S."/>
            <person name="Calhoun S."/>
            <person name="Haridas S."/>
            <person name="Kuo A."/>
            <person name="Mondo S."/>
            <person name="Pangilinan J."/>
            <person name="Riley R."/>
            <person name="LaButti K."/>
            <person name="Andreopoulos B."/>
            <person name="Lipzen A."/>
            <person name="Chen C."/>
            <person name="Yan M."/>
            <person name="Daum C."/>
            <person name="Ng V."/>
            <person name="Clum A."/>
            <person name="Steindorff A."/>
            <person name="Ohm R.A."/>
            <person name="Martin F."/>
            <person name="Silar P."/>
            <person name="Natvig D.O."/>
            <person name="Lalanne C."/>
            <person name="Gautier V."/>
            <person name="Ament-Velasquez S.L."/>
            <person name="Kruys A."/>
            <person name="Hutchinson M.I."/>
            <person name="Powell A.J."/>
            <person name="Barry K."/>
            <person name="Miller A.N."/>
            <person name="Grigoriev I.V."/>
            <person name="Debuchy R."/>
            <person name="Gladieux P."/>
            <person name="Hiltunen Thoren M."/>
            <person name="Johannesson H."/>
        </authorList>
    </citation>
    <scope>NUCLEOTIDE SEQUENCE</scope>
    <source>
        <strain evidence="3">CBS 141.50</strain>
    </source>
</reference>
<keyword evidence="4" id="KW-1185">Reference proteome</keyword>
<dbReference type="AlphaFoldDB" id="A0AAN6V2B8"/>
<feature type="compositionally biased region" description="Polar residues" evidence="1">
    <location>
        <begin position="255"/>
        <end position="264"/>
    </location>
</feature>
<keyword evidence="2" id="KW-0812">Transmembrane</keyword>
<feature type="compositionally biased region" description="Basic and acidic residues" evidence="1">
    <location>
        <begin position="396"/>
        <end position="407"/>
    </location>
</feature>
<reference evidence="3" key="2">
    <citation type="submission" date="2023-05" db="EMBL/GenBank/DDBJ databases">
        <authorList>
            <consortium name="Lawrence Berkeley National Laboratory"/>
            <person name="Steindorff A."/>
            <person name="Hensen N."/>
            <person name="Bonometti L."/>
            <person name="Westerberg I."/>
            <person name="Brannstrom I.O."/>
            <person name="Guillou S."/>
            <person name="Cros-Aarteil S."/>
            <person name="Calhoun S."/>
            <person name="Haridas S."/>
            <person name="Kuo A."/>
            <person name="Mondo S."/>
            <person name="Pangilinan J."/>
            <person name="Riley R."/>
            <person name="Labutti K."/>
            <person name="Andreopoulos B."/>
            <person name="Lipzen A."/>
            <person name="Chen C."/>
            <person name="Yanf M."/>
            <person name="Daum C."/>
            <person name="Ng V."/>
            <person name="Clum A."/>
            <person name="Ohm R."/>
            <person name="Martin F."/>
            <person name="Silar P."/>
            <person name="Natvig D."/>
            <person name="Lalanne C."/>
            <person name="Gautier V."/>
            <person name="Ament-Velasquez S.L."/>
            <person name="Kruys A."/>
            <person name="Hutchinson M.I."/>
            <person name="Powell A.J."/>
            <person name="Barry K."/>
            <person name="Miller A.N."/>
            <person name="Grigoriev I.V."/>
            <person name="Debuchy R."/>
            <person name="Gladieux P."/>
            <person name="Thoren M.H."/>
            <person name="Johannesson H."/>
        </authorList>
    </citation>
    <scope>NUCLEOTIDE SEQUENCE</scope>
    <source>
        <strain evidence="3">CBS 141.50</strain>
    </source>
</reference>
<keyword evidence="2" id="KW-1133">Transmembrane helix</keyword>
<protein>
    <submittedName>
        <fullName evidence="3">Uncharacterized protein</fullName>
    </submittedName>
</protein>
<dbReference type="EMBL" id="MU853585">
    <property type="protein sequence ID" value="KAK4143583.1"/>
    <property type="molecule type" value="Genomic_DNA"/>
</dbReference>
<evidence type="ECO:0000313" key="4">
    <source>
        <dbReference type="Proteomes" id="UP001302676"/>
    </source>
</evidence>
<comment type="caution">
    <text evidence="3">The sequence shown here is derived from an EMBL/GenBank/DDBJ whole genome shotgun (WGS) entry which is preliminary data.</text>
</comment>
<feature type="region of interest" description="Disordered" evidence="1">
    <location>
        <begin position="215"/>
        <end position="264"/>
    </location>
</feature>
<keyword evidence="2" id="KW-0472">Membrane</keyword>
<gene>
    <name evidence="3" type="ORF">C8A04DRAFT_28778</name>
</gene>
<dbReference type="Proteomes" id="UP001302676">
    <property type="component" value="Unassembled WGS sequence"/>
</dbReference>
<evidence type="ECO:0000256" key="1">
    <source>
        <dbReference type="SAM" id="MobiDB-lite"/>
    </source>
</evidence>
<evidence type="ECO:0000313" key="3">
    <source>
        <dbReference type="EMBL" id="KAK4143583.1"/>
    </source>
</evidence>
<dbReference type="GeneID" id="87817387"/>
<sequence>MGFTGLPGTALGPLTTTWTMPDSCTVHVLNCPTCDGGFRGQQCVSTDGRGAPQDHTTCWPPTTSLAGTPRYPFVGWGFYSPGLACPAGYTTACTAQYGGRSGWDIEFTLIPGETAIGCCPEGFECANRNGNTCIASRTSLTVTTALCAGTNLVSVSPVTVPLLVDVTATTTDSSDGALATGTTVYVGEVSLLAPMYQLNFQASDLESASSASAASSRSSAGLTRETGVTGASQSSEGTSSAGGGNSGSGQSHSGTDTGVPSTSSDGLSTGAIAGIAVGAALGGILLGVMALLMILRKRKKAKAALGPAELDVTGAGAGAGAGAGIPLTGGDYKYLATPTSGTTPSPYPPPNARELDSAASAVEVPGGYAYPPRWAAEMPTGQEIHEFPGQYGGTELHGHEYQSTRYS</sequence>
<dbReference type="RefSeq" id="XP_062636954.1">
    <property type="nucleotide sequence ID" value="XM_062780774.1"/>
</dbReference>
<feature type="transmembrane region" description="Helical" evidence="2">
    <location>
        <begin position="271"/>
        <end position="295"/>
    </location>
</feature>
<proteinExistence type="predicted"/>
<name>A0AAN6V2B8_9PEZI</name>
<feature type="compositionally biased region" description="Low complexity" evidence="1">
    <location>
        <begin position="229"/>
        <end position="239"/>
    </location>
</feature>
<organism evidence="3 4">
    <name type="scientific">Dichotomopilus funicola</name>
    <dbReference type="NCBI Taxonomy" id="1934379"/>
    <lineage>
        <taxon>Eukaryota</taxon>
        <taxon>Fungi</taxon>
        <taxon>Dikarya</taxon>
        <taxon>Ascomycota</taxon>
        <taxon>Pezizomycotina</taxon>
        <taxon>Sordariomycetes</taxon>
        <taxon>Sordariomycetidae</taxon>
        <taxon>Sordariales</taxon>
        <taxon>Chaetomiaceae</taxon>
        <taxon>Dichotomopilus</taxon>
    </lineage>
</organism>
<evidence type="ECO:0000256" key="2">
    <source>
        <dbReference type="SAM" id="Phobius"/>
    </source>
</evidence>